<dbReference type="InterPro" id="IPR029044">
    <property type="entry name" value="Nucleotide-diphossugar_trans"/>
</dbReference>
<dbReference type="AlphaFoldDB" id="A0AAW9SUN5"/>
<dbReference type="GO" id="GO:0016757">
    <property type="term" value="F:glycosyltransferase activity"/>
    <property type="evidence" value="ECO:0007669"/>
    <property type="project" value="UniProtKB-KW"/>
</dbReference>
<dbReference type="RefSeq" id="WP_347167553.1">
    <property type="nucleotide sequence ID" value="NZ_JBDNCH010000002.1"/>
</dbReference>
<reference evidence="1 2" key="1">
    <citation type="submission" date="2024-05" db="EMBL/GenBank/DDBJ databases">
        <title>Genome sequence of Ponticoccus litoralis KCCM 90028.</title>
        <authorList>
            <person name="Kim J.M."/>
            <person name="Lee J.K."/>
            <person name="Choi B.J."/>
            <person name="Bayburt H."/>
            <person name="Baek J.H."/>
            <person name="Jeon C.O."/>
        </authorList>
    </citation>
    <scope>NUCLEOTIDE SEQUENCE [LARGE SCALE GENOMIC DNA]</scope>
    <source>
        <strain evidence="1 2">KCCM 90028</strain>
    </source>
</reference>
<dbReference type="Proteomes" id="UP001428774">
    <property type="component" value="Unassembled WGS sequence"/>
</dbReference>
<keyword evidence="1" id="KW-0808">Transferase</keyword>
<accession>A0AAW9SUN5</accession>
<evidence type="ECO:0000313" key="1">
    <source>
        <dbReference type="EMBL" id="MEN9062603.1"/>
    </source>
</evidence>
<organism evidence="1 2">
    <name type="scientific">Ponticoccus litoralis</name>
    <dbReference type="NCBI Taxonomy" id="422297"/>
    <lineage>
        <taxon>Bacteria</taxon>
        <taxon>Pseudomonadati</taxon>
        <taxon>Pseudomonadota</taxon>
        <taxon>Alphaproteobacteria</taxon>
        <taxon>Rhodobacterales</taxon>
        <taxon>Roseobacteraceae</taxon>
        <taxon>Ponticoccus</taxon>
    </lineage>
</organism>
<keyword evidence="1" id="KW-0328">Glycosyltransferase</keyword>
<protein>
    <submittedName>
        <fullName evidence="1">Glycosyltransferase family 2 protein</fullName>
        <ecNumber evidence="1">2.4.-.-</ecNumber>
    </submittedName>
</protein>
<dbReference type="Pfam" id="PF13704">
    <property type="entry name" value="Glyco_tranf_2_4"/>
    <property type="match status" value="1"/>
</dbReference>
<evidence type="ECO:0000313" key="2">
    <source>
        <dbReference type="Proteomes" id="UP001428774"/>
    </source>
</evidence>
<dbReference type="EMBL" id="JBDNCH010000002">
    <property type="protein sequence ID" value="MEN9062603.1"/>
    <property type="molecule type" value="Genomic_DNA"/>
</dbReference>
<dbReference type="EC" id="2.4.-.-" evidence="1"/>
<name>A0AAW9SUN5_9RHOB</name>
<comment type="caution">
    <text evidence="1">The sequence shown here is derived from an EMBL/GenBank/DDBJ whole genome shotgun (WGS) entry which is preliminary data.</text>
</comment>
<proteinExistence type="predicted"/>
<gene>
    <name evidence="1" type="ORF">ABFB10_18080</name>
</gene>
<keyword evidence="2" id="KW-1185">Reference proteome</keyword>
<sequence length="340" mass="38639">MPDLPRAEDVTVRHNDLSDRPGLPLVLVVRNERPLMPEFLDHYRAIGVERFFILDDASTDGTPDLLMQEPDVCLMQSSRRYGETPEPESLPPALRKAGDTRMIHVWRTGLMNRFCAGQWALQCDVDEFLLLPEGVRLPDVIQRLTAEGAAGVWGGMIDLYPRDMAALAACPDSGFTWPRCEWFFDGRRHFSLRPDKPPRHHYVGVRHRLDVAFAEKPDLSPLARAKLRFLGRRKAPSGTLVKPILQHWQPGSYYLNSHLTTQSLSARILLPLLHYRYTPAILRKLEWAMTEGGYSKGNADYQRVDRMLAEMRARNASFLTPVSVPLTGFDSLARTGNAIW</sequence>
<dbReference type="SUPFAM" id="SSF53448">
    <property type="entry name" value="Nucleotide-diphospho-sugar transferases"/>
    <property type="match status" value="1"/>
</dbReference>